<dbReference type="Proteomes" id="UP000268162">
    <property type="component" value="Unassembled WGS sequence"/>
</dbReference>
<keyword evidence="3 6" id="KW-0498">Mitosis</keyword>
<name>A0A4Q0A095_9FUNG</name>
<dbReference type="GO" id="GO:0051301">
    <property type="term" value="P:cell division"/>
    <property type="evidence" value="ECO:0007669"/>
    <property type="project" value="UniProtKB-KW"/>
</dbReference>
<evidence type="ECO:0000256" key="2">
    <source>
        <dbReference type="ARBA" id="ARBA00022618"/>
    </source>
</evidence>
<evidence type="ECO:0000313" key="8">
    <source>
        <dbReference type="EMBL" id="RKP39445.1"/>
    </source>
</evidence>
<dbReference type="Gene3D" id="2.60.120.260">
    <property type="entry name" value="Galactose-binding domain-like"/>
    <property type="match status" value="1"/>
</dbReference>
<evidence type="ECO:0000256" key="6">
    <source>
        <dbReference type="PIRNR" id="PIRNR028841"/>
    </source>
</evidence>
<protein>
    <recommendedName>
        <fullName evidence="6">Anaphase-promoting complex subunit 10</fullName>
    </recommendedName>
</protein>
<dbReference type="SUPFAM" id="SSF49785">
    <property type="entry name" value="Galactose-binding domain-like"/>
    <property type="match status" value="1"/>
</dbReference>
<accession>A0A4Q0A095</accession>
<dbReference type="Pfam" id="PF03256">
    <property type="entry name" value="ANAPC10"/>
    <property type="match status" value="1"/>
</dbReference>
<proteinExistence type="inferred from homology"/>
<organism evidence="8 9">
    <name type="scientific">Dimargaris cristalligena</name>
    <dbReference type="NCBI Taxonomy" id="215637"/>
    <lineage>
        <taxon>Eukaryota</taxon>
        <taxon>Fungi</taxon>
        <taxon>Fungi incertae sedis</taxon>
        <taxon>Zoopagomycota</taxon>
        <taxon>Kickxellomycotina</taxon>
        <taxon>Dimargaritomycetes</taxon>
        <taxon>Dimargaritales</taxon>
        <taxon>Dimargaritaceae</taxon>
        <taxon>Dimargaris</taxon>
    </lineage>
</organism>
<keyword evidence="4 6" id="KW-0833">Ubl conjugation pathway</keyword>
<keyword evidence="9" id="KW-1185">Reference proteome</keyword>
<feature type="domain" description="DOC" evidence="7">
    <location>
        <begin position="1"/>
        <end position="168"/>
    </location>
</feature>
<dbReference type="GO" id="GO:0070979">
    <property type="term" value="P:protein K11-linked ubiquitination"/>
    <property type="evidence" value="ECO:0007669"/>
    <property type="project" value="TreeGrafter"/>
</dbReference>
<dbReference type="CDD" id="cd08366">
    <property type="entry name" value="APC10"/>
    <property type="match status" value="1"/>
</dbReference>
<dbReference type="STRING" id="215637.A0A4Q0A095"/>
<gene>
    <name evidence="8" type="ORF">BJ085DRAFT_34498</name>
</gene>
<dbReference type="GO" id="GO:0031145">
    <property type="term" value="P:anaphase-promoting complex-dependent catabolic process"/>
    <property type="evidence" value="ECO:0007669"/>
    <property type="project" value="InterPro"/>
</dbReference>
<keyword evidence="5 6" id="KW-0131">Cell cycle</keyword>
<keyword evidence="2 6" id="KW-0132">Cell division</keyword>
<evidence type="ECO:0000259" key="7">
    <source>
        <dbReference type="PROSITE" id="PS51284"/>
    </source>
</evidence>
<evidence type="ECO:0000256" key="4">
    <source>
        <dbReference type="ARBA" id="ARBA00022786"/>
    </source>
</evidence>
<dbReference type="EMBL" id="ML002271">
    <property type="protein sequence ID" value="RKP39445.1"/>
    <property type="molecule type" value="Genomic_DNA"/>
</dbReference>
<dbReference type="PIRSF" id="PIRSF028841">
    <property type="entry name" value="APC10_sub"/>
    <property type="match status" value="1"/>
</dbReference>
<reference evidence="9" key="1">
    <citation type="journal article" date="2018" name="Nat. Microbiol.">
        <title>Leveraging single-cell genomics to expand the fungal tree of life.</title>
        <authorList>
            <person name="Ahrendt S.R."/>
            <person name="Quandt C.A."/>
            <person name="Ciobanu D."/>
            <person name="Clum A."/>
            <person name="Salamov A."/>
            <person name="Andreopoulos B."/>
            <person name="Cheng J.F."/>
            <person name="Woyke T."/>
            <person name="Pelin A."/>
            <person name="Henrissat B."/>
            <person name="Reynolds N.K."/>
            <person name="Benny G.L."/>
            <person name="Smith M.E."/>
            <person name="James T.Y."/>
            <person name="Grigoriev I.V."/>
        </authorList>
    </citation>
    <scope>NUCLEOTIDE SEQUENCE [LARGE SCALE GENOMIC DNA]</scope>
    <source>
        <strain evidence="9">RSA 468</strain>
    </source>
</reference>
<dbReference type="SMART" id="SM01337">
    <property type="entry name" value="APC10"/>
    <property type="match status" value="1"/>
</dbReference>
<dbReference type="InterPro" id="IPR016901">
    <property type="entry name" value="APC10/Doc1"/>
</dbReference>
<evidence type="ECO:0000256" key="1">
    <source>
        <dbReference type="ARBA" id="ARBA00006762"/>
    </source>
</evidence>
<sequence length="168" mass="19174">MELAGYHEVGHRARWSVSSARVDLGAEHLYDNDLTTFWQSDGVQPHSITLQFPQRTAVKIVALYMDYQQDESYTPNSISVVGGNSITDLQKIITHDFKEPDGWVQVHLAGLHQPPVDLFTLRVLVHSNHQFGKDCHIRQIKVFAPQTTLKFDPLVYTSLEFNMASRIR</sequence>
<dbReference type="GO" id="GO:0005680">
    <property type="term" value="C:anaphase-promoting complex"/>
    <property type="evidence" value="ECO:0007669"/>
    <property type="project" value="InterPro"/>
</dbReference>
<dbReference type="InterPro" id="IPR004939">
    <property type="entry name" value="APC_su10/DOC_dom"/>
</dbReference>
<dbReference type="PANTHER" id="PTHR12936:SF0">
    <property type="entry name" value="ANAPHASE-PROMOTING COMPLEX SUBUNIT 10"/>
    <property type="match status" value="1"/>
</dbReference>
<dbReference type="InterPro" id="IPR008979">
    <property type="entry name" value="Galactose-bd-like_sf"/>
</dbReference>
<comment type="similarity">
    <text evidence="1 6">Belongs to the APC10 family.</text>
</comment>
<dbReference type="PROSITE" id="PS51284">
    <property type="entry name" value="DOC"/>
    <property type="match status" value="1"/>
</dbReference>
<evidence type="ECO:0000256" key="5">
    <source>
        <dbReference type="ARBA" id="ARBA00023306"/>
    </source>
</evidence>
<comment type="function">
    <text evidence="6">Component of the anaphase promoting complex/cyclosome (APC/C), a cell cycle-regulated E3 ubiquitin-protein ligase complex that controls progression through mitosis and the G1 phase of the cell cycle.</text>
</comment>
<dbReference type="AlphaFoldDB" id="A0A4Q0A095"/>
<evidence type="ECO:0000256" key="3">
    <source>
        <dbReference type="ARBA" id="ARBA00022776"/>
    </source>
</evidence>
<dbReference type="PANTHER" id="PTHR12936">
    <property type="entry name" value="ANAPHASE-PROMOTING COMPLEX 10"/>
    <property type="match status" value="1"/>
</dbReference>
<evidence type="ECO:0000313" key="9">
    <source>
        <dbReference type="Proteomes" id="UP000268162"/>
    </source>
</evidence>